<feature type="chain" id="PRO_5045177558" evidence="1">
    <location>
        <begin position="23"/>
        <end position="162"/>
    </location>
</feature>
<accession>A0ABV0BF98</accession>
<keyword evidence="3" id="KW-1185">Reference proteome</keyword>
<gene>
    <name evidence="2" type="ORF">TPR58_20060</name>
</gene>
<organism evidence="2 3">
    <name type="scientific">Sphingomonas rustica</name>
    <dbReference type="NCBI Taxonomy" id="3103142"/>
    <lineage>
        <taxon>Bacteria</taxon>
        <taxon>Pseudomonadati</taxon>
        <taxon>Pseudomonadota</taxon>
        <taxon>Alphaproteobacteria</taxon>
        <taxon>Sphingomonadales</taxon>
        <taxon>Sphingomonadaceae</taxon>
        <taxon>Sphingomonas</taxon>
    </lineage>
</organism>
<name>A0ABV0BF98_9SPHN</name>
<feature type="signal peptide" evidence="1">
    <location>
        <begin position="1"/>
        <end position="22"/>
    </location>
</feature>
<evidence type="ECO:0000256" key="1">
    <source>
        <dbReference type="SAM" id="SignalP"/>
    </source>
</evidence>
<proteinExistence type="predicted"/>
<protein>
    <submittedName>
        <fullName evidence="2">Uncharacterized protein</fullName>
    </submittedName>
</protein>
<evidence type="ECO:0000313" key="2">
    <source>
        <dbReference type="EMBL" id="MEN3749481.1"/>
    </source>
</evidence>
<dbReference type="Proteomes" id="UP001427805">
    <property type="component" value="Unassembled WGS sequence"/>
</dbReference>
<reference evidence="2 3" key="1">
    <citation type="submission" date="2024-05" db="EMBL/GenBank/DDBJ databases">
        <title>Sphingomonas sp. HF-S3 16S ribosomal RNA gene Genome sequencing and assembly.</title>
        <authorList>
            <person name="Lee H."/>
        </authorList>
    </citation>
    <scope>NUCLEOTIDE SEQUENCE [LARGE SCALE GENOMIC DNA]</scope>
    <source>
        <strain evidence="2 3">HF-S3</strain>
    </source>
</reference>
<keyword evidence="1" id="KW-0732">Signal</keyword>
<sequence length="162" mass="16780">MKIHRILGGAAALALLASPSLAGQPAGQSWSQDPGSKCRFVAPASLTAGPTYWTGACPGGKASGIGMLRRRDGAKSGPAFYGELTAGVPKIGVVDLDGQYRVGRFVDGDIGGKELEANERLTAFRTAARAARAVSARFAAQKNSASAKLYADVARTLDMQIE</sequence>
<dbReference type="RefSeq" id="WP_346248527.1">
    <property type="nucleotide sequence ID" value="NZ_JBDIZK010000014.1"/>
</dbReference>
<evidence type="ECO:0000313" key="3">
    <source>
        <dbReference type="Proteomes" id="UP001427805"/>
    </source>
</evidence>
<comment type="caution">
    <text evidence="2">The sequence shown here is derived from an EMBL/GenBank/DDBJ whole genome shotgun (WGS) entry which is preliminary data.</text>
</comment>
<dbReference type="EMBL" id="JBDIZK010000014">
    <property type="protein sequence ID" value="MEN3749481.1"/>
    <property type="molecule type" value="Genomic_DNA"/>
</dbReference>